<comment type="caution">
    <text evidence="1">The sequence shown here is derived from an EMBL/GenBank/DDBJ whole genome shotgun (WGS) entry which is preliminary data.</text>
</comment>
<sequence length="35" mass="3687">MKRIGIVLVLALALLLVPAGLAASLISIEQTITQR</sequence>
<name>X1KQ38_9ZZZZ</name>
<feature type="non-terminal residue" evidence="1">
    <location>
        <position position="35"/>
    </location>
</feature>
<evidence type="ECO:0000313" key="1">
    <source>
        <dbReference type="EMBL" id="GAH84118.1"/>
    </source>
</evidence>
<reference evidence="1" key="1">
    <citation type="journal article" date="2014" name="Front. Microbiol.">
        <title>High frequency of phylogenetically diverse reductive dehalogenase-homologous genes in deep subseafloor sedimentary metagenomes.</title>
        <authorList>
            <person name="Kawai M."/>
            <person name="Futagami T."/>
            <person name="Toyoda A."/>
            <person name="Takaki Y."/>
            <person name="Nishi S."/>
            <person name="Hori S."/>
            <person name="Arai W."/>
            <person name="Tsubouchi T."/>
            <person name="Morono Y."/>
            <person name="Uchiyama I."/>
            <person name="Ito T."/>
            <person name="Fujiyama A."/>
            <person name="Inagaki F."/>
            <person name="Takami H."/>
        </authorList>
    </citation>
    <scope>NUCLEOTIDE SEQUENCE</scope>
    <source>
        <strain evidence="1">Expedition CK06-06</strain>
    </source>
</reference>
<proteinExistence type="predicted"/>
<accession>X1KQ38</accession>
<protein>
    <submittedName>
        <fullName evidence="1">Uncharacterized protein</fullName>
    </submittedName>
</protein>
<organism evidence="1">
    <name type="scientific">marine sediment metagenome</name>
    <dbReference type="NCBI Taxonomy" id="412755"/>
    <lineage>
        <taxon>unclassified sequences</taxon>
        <taxon>metagenomes</taxon>
        <taxon>ecological metagenomes</taxon>
    </lineage>
</organism>
<dbReference type="AlphaFoldDB" id="X1KQ38"/>
<dbReference type="EMBL" id="BARU01038387">
    <property type="protein sequence ID" value="GAH84118.1"/>
    <property type="molecule type" value="Genomic_DNA"/>
</dbReference>
<gene>
    <name evidence="1" type="ORF">S03H2_59679</name>
</gene>